<name>A0AC60QVE3_IXOPE</name>
<organism evidence="1 2">
    <name type="scientific">Ixodes persulcatus</name>
    <name type="common">Taiga tick</name>
    <dbReference type="NCBI Taxonomy" id="34615"/>
    <lineage>
        <taxon>Eukaryota</taxon>
        <taxon>Metazoa</taxon>
        <taxon>Ecdysozoa</taxon>
        <taxon>Arthropoda</taxon>
        <taxon>Chelicerata</taxon>
        <taxon>Arachnida</taxon>
        <taxon>Acari</taxon>
        <taxon>Parasitiformes</taxon>
        <taxon>Ixodida</taxon>
        <taxon>Ixodoidea</taxon>
        <taxon>Ixodidae</taxon>
        <taxon>Ixodinae</taxon>
        <taxon>Ixodes</taxon>
    </lineage>
</organism>
<accession>A0AC60QVE3</accession>
<evidence type="ECO:0000313" key="2">
    <source>
        <dbReference type="Proteomes" id="UP000805193"/>
    </source>
</evidence>
<sequence length="238" mass="26096">MTPSKGYVHGSFGKRSRFTKPRGTAGGRRSTAPDAATSATSPKPSRPSRGSASTKADELTTFERKITLLDRPVDLPKPTDDVRNAALNGYCFVDVSAVKTLVSALLCPNCHGNELHLKESGVGASLQFVVVCRACGDIVTTPQSATSLDVNMVAFFRTKYMHLACLGVMQRLLLNWVCQGYGKRLSREQRSHLNEGLWKSAKSFPCHFQRRPRGTVELDRWKATESRPSLSVGLVTLK</sequence>
<reference evidence="1 2" key="1">
    <citation type="journal article" date="2020" name="Cell">
        <title>Large-Scale Comparative Analyses of Tick Genomes Elucidate Their Genetic Diversity and Vector Capacities.</title>
        <authorList>
            <consortium name="Tick Genome and Microbiome Consortium (TIGMIC)"/>
            <person name="Jia N."/>
            <person name="Wang J."/>
            <person name="Shi W."/>
            <person name="Du L."/>
            <person name="Sun Y."/>
            <person name="Zhan W."/>
            <person name="Jiang J.F."/>
            <person name="Wang Q."/>
            <person name="Zhang B."/>
            <person name="Ji P."/>
            <person name="Bell-Sakyi L."/>
            <person name="Cui X.M."/>
            <person name="Yuan T.T."/>
            <person name="Jiang B.G."/>
            <person name="Yang W.F."/>
            <person name="Lam T.T."/>
            <person name="Chang Q.C."/>
            <person name="Ding S.J."/>
            <person name="Wang X.J."/>
            <person name="Zhu J.G."/>
            <person name="Ruan X.D."/>
            <person name="Zhao L."/>
            <person name="Wei J.T."/>
            <person name="Ye R.Z."/>
            <person name="Que T.C."/>
            <person name="Du C.H."/>
            <person name="Zhou Y.H."/>
            <person name="Cheng J.X."/>
            <person name="Dai P.F."/>
            <person name="Guo W.B."/>
            <person name="Han X.H."/>
            <person name="Huang E.J."/>
            <person name="Li L.F."/>
            <person name="Wei W."/>
            <person name="Gao Y.C."/>
            <person name="Liu J.Z."/>
            <person name="Shao H.Z."/>
            <person name="Wang X."/>
            <person name="Wang C.C."/>
            <person name="Yang T.C."/>
            <person name="Huo Q.B."/>
            <person name="Li W."/>
            <person name="Chen H.Y."/>
            <person name="Chen S.E."/>
            <person name="Zhou L.G."/>
            <person name="Ni X.B."/>
            <person name="Tian J.H."/>
            <person name="Sheng Y."/>
            <person name="Liu T."/>
            <person name="Pan Y.S."/>
            <person name="Xia L.Y."/>
            <person name="Li J."/>
            <person name="Zhao F."/>
            <person name="Cao W.C."/>
        </authorList>
    </citation>
    <scope>NUCLEOTIDE SEQUENCE [LARGE SCALE GENOMIC DNA]</scope>
    <source>
        <strain evidence="1">Iper-2018</strain>
    </source>
</reference>
<protein>
    <submittedName>
        <fullName evidence="1">Uncharacterized protein</fullName>
    </submittedName>
</protein>
<dbReference type="Proteomes" id="UP000805193">
    <property type="component" value="Unassembled WGS sequence"/>
</dbReference>
<dbReference type="EMBL" id="JABSTQ010003096">
    <property type="protein sequence ID" value="KAG0443634.1"/>
    <property type="molecule type" value="Genomic_DNA"/>
</dbReference>
<evidence type="ECO:0000313" key="1">
    <source>
        <dbReference type="EMBL" id="KAG0443634.1"/>
    </source>
</evidence>
<comment type="caution">
    <text evidence="1">The sequence shown here is derived from an EMBL/GenBank/DDBJ whole genome shotgun (WGS) entry which is preliminary data.</text>
</comment>
<keyword evidence="2" id="KW-1185">Reference proteome</keyword>
<gene>
    <name evidence="1" type="ORF">HPB47_014693</name>
</gene>
<proteinExistence type="predicted"/>